<dbReference type="GO" id="GO:0016020">
    <property type="term" value="C:membrane"/>
    <property type="evidence" value="ECO:0007669"/>
    <property type="project" value="InterPro"/>
</dbReference>
<feature type="transmembrane region" description="Helical" evidence="3">
    <location>
        <begin position="158"/>
        <end position="175"/>
    </location>
</feature>
<comment type="similarity">
    <text evidence="2">Belongs to the CDP-alcohol phosphatidyltransferase class-I family.</text>
</comment>
<reference evidence="4 5" key="1">
    <citation type="journal article" date="2016" name="Nat. Commun.">
        <title>Thousands of microbial genomes shed light on interconnected biogeochemical processes in an aquifer system.</title>
        <authorList>
            <person name="Anantharaman K."/>
            <person name="Brown C.T."/>
            <person name="Hug L.A."/>
            <person name="Sharon I."/>
            <person name="Castelle C.J."/>
            <person name="Probst A.J."/>
            <person name="Thomas B.C."/>
            <person name="Singh A."/>
            <person name="Wilkins M.J."/>
            <person name="Karaoz U."/>
            <person name="Brodie E.L."/>
            <person name="Williams K.H."/>
            <person name="Hubbard S.S."/>
            <person name="Banfield J.F."/>
        </authorList>
    </citation>
    <scope>NUCLEOTIDE SEQUENCE [LARGE SCALE GENOMIC DNA]</scope>
</reference>
<feature type="transmembrane region" description="Helical" evidence="3">
    <location>
        <begin position="136"/>
        <end position="152"/>
    </location>
</feature>
<feature type="transmembrane region" description="Helical" evidence="3">
    <location>
        <begin position="70"/>
        <end position="87"/>
    </location>
</feature>
<accession>A0A1G2BPW8</accession>
<dbReference type="AlphaFoldDB" id="A0A1G2BPW8"/>
<keyword evidence="1 2" id="KW-0808">Transferase</keyword>
<evidence type="ECO:0000256" key="3">
    <source>
        <dbReference type="SAM" id="Phobius"/>
    </source>
</evidence>
<organism evidence="4 5">
    <name type="scientific">Candidatus Komeilibacteria bacterium RIFCSPLOWO2_01_FULL_53_11</name>
    <dbReference type="NCBI Taxonomy" id="1798552"/>
    <lineage>
        <taxon>Bacteria</taxon>
        <taxon>Candidatus Komeiliibacteriota</taxon>
    </lineage>
</organism>
<dbReference type="PROSITE" id="PS00379">
    <property type="entry name" value="CDP_ALCOHOL_P_TRANSF"/>
    <property type="match status" value="1"/>
</dbReference>
<evidence type="ECO:0000313" key="4">
    <source>
        <dbReference type="EMBL" id="OGY91174.1"/>
    </source>
</evidence>
<evidence type="ECO:0000256" key="2">
    <source>
        <dbReference type="RuleBase" id="RU003750"/>
    </source>
</evidence>
<evidence type="ECO:0000313" key="5">
    <source>
        <dbReference type="Proteomes" id="UP000177349"/>
    </source>
</evidence>
<evidence type="ECO:0000256" key="1">
    <source>
        <dbReference type="ARBA" id="ARBA00022679"/>
    </source>
</evidence>
<keyword evidence="3" id="KW-0472">Membrane</keyword>
<evidence type="ECO:0008006" key="6">
    <source>
        <dbReference type="Google" id="ProtNLM"/>
    </source>
</evidence>
<dbReference type="Pfam" id="PF01066">
    <property type="entry name" value="CDP-OH_P_transf"/>
    <property type="match status" value="1"/>
</dbReference>
<keyword evidence="3" id="KW-0812">Transmembrane</keyword>
<dbReference type="EMBL" id="MHKN01000047">
    <property type="protein sequence ID" value="OGY91174.1"/>
    <property type="molecule type" value="Genomic_DNA"/>
</dbReference>
<dbReference type="GO" id="GO:0016780">
    <property type="term" value="F:phosphotransferase activity, for other substituted phosphate groups"/>
    <property type="evidence" value="ECO:0007669"/>
    <property type="project" value="InterPro"/>
</dbReference>
<dbReference type="Proteomes" id="UP000177349">
    <property type="component" value="Unassembled WGS sequence"/>
</dbReference>
<gene>
    <name evidence="4" type="ORF">A3B31_01020</name>
</gene>
<keyword evidence="3" id="KW-1133">Transmembrane helix</keyword>
<dbReference type="Gene3D" id="1.20.120.1760">
    <property type="match status" value="1"/>
</dbReference>
<dbReference type="InterPro" id="IPR000462">
    <property type="entry name" value="CDP-OH_P_trans"/>
</dbReference>
<dbReference type="InterPro" id="IPR048254">
    <property type="entry name" value="CDP_ALCOHOL_P_TRANSF_CS"/>
</dbReference>
<sequence>MHAGVWKLLLVSSITLVRVPAALTSGYFLLQQEWLPAWILFMVSVSTDVIDGQLARRWNVVTKFGTTADLASDIAIYWVFVPSAYWYSQKYSLWWQQHLPINKLVPLLAIGCILVIAWLLLTTVGDRFAKWYVSKGNFWFGVIPVAAIGLWMASQSSVFAVATTVLYGVTAMWLNREKIRQKL</sequence>
<comment type="caution">
    <text evidence="4">The sequence shown here is derived from an EMBL/GenBank/DDBJ whole genome shotgun (WGS) entry which is preliminary data.</text>
</comment>
<name>A0A1G2BPW8_9BACT</name>
<dbReference type="GO" id="GO:0008654">
    <property type="term" value="P:phospholipid biosynthetic process"/>
    <property type="evidence" value="ECO:0007669"/>
    <property type="project" value="InterPro"/>
</dbReference>
<protein>
    <recommendedName>
        <fullName evidence="6">CDP-diacylglycerol--glycerol-3-phosphate 3-phosphatidyltransferase</fullName>
    </recommendedName>
</protein>
<feature type="transmembrane region" description="Helical" evidence="3">
    <location>
        <begin position="107"/>
        <end position="124"/>
    </location>
</feature>
<dbReference type="InterPro" id="IPR043130">
    <property type="entry name" value="CDP-OH_PTrfase_TM_dom"/>
</dbReference>
<proteinExistence type="inferred from homology"/>